<dbReference type="Proteomes" id="UP000708208">
    <property type="component" value="Unassembled WGS sequence"/>
</dbReference>
<organism evidence="2 3">
    <name type="scientific">Allacma fusca</name>
    <dbReference type="NCBI Taxonomy" id="39272"/>
    <lineage>
        <taxon>Eukaryota</taxon>
        <taxon>Metazoa</taxon>
        <taxon>Ecdysozoa</taxon>
        <taxon>Arthropoda</taxon>
        <taxon>Hexapoda</taxon>
        <taxon>Collembola</taxon>
        <taxon>Symphypleona</taxon>
        <taxon>Sminthuridae</taxon>
        <taxon>Allacma</taxon>
    </lineage>
</organism>
<feature type="compositionally biased region" description="Low complexity" evidence="1">
    <location>
        <begin position="1138"/>
        <end position="1149"/>
    </location>
</feature>
<dbReference type="AlphaFoldDB" id="A0A8J2LE48"/>
<proteinExistence type="predicted"/>
<protein>
    <submittedName>
        <fullName evidence="2">Uncharacterized protein</fullName>
    </submittedName>
</protein>
<feature type="region of interest" description="Disordered" evidence="1">
    <location>
        <begin position="456"/>
        <end position="476"/>
    </location>
</feature>
<evidence type="ECO:0000313" key="3">
    <source>
        <dbReference type="Proteomes" id="UP000708208"/>
    </source>
</evidence>
<name>A0A8J2LE48_9HEXA</name>
<feature type="region of interest" description="Disordered" evidence="1">
    <location>
        <begin position="512"/>
        <end position="573"/>
    </location>
</feature>
<feature type="compositionally biased region" description="Polar residues" evidence="1">
    <location>
        <begin position="462"/>
        <end position="476"/>
    </location>
</feature>
<feature type="compositionally biased region" description="Polar residues" evidence="1">
    <location>
        <begin position="540"/>
        <end position="551"/>
    </location>
</feature>
<feature type="region of interest" description="Disordered" evidence="1">
    <location>
        <begin position="1064"/>
        <end position="1169"/>
    </location>
</feature>
<evidence type="ECO:0000256" key="1">
    <source>
        <dbReference type="SAM" id="MobiDB-lite"/>
    </source>
</evidence>
<feature type="compositionally biased region" description="Pro residues" evidence="1">
    <location>
        <begin position="554"/>
        <end position="571"/>
    </location>
</feature>
<gene>
    <name evidence="2" type="ORF">AFUS01_LOCUS31189</name>
</gene>
<accession>A0A8J2LE48</accession>
<feature type="compositionally biased region" description="Acidic residues" evidence="1">
    <location>
        <begin position="1069"/>
        <end position="1083"/>
    </location>
</feature>
<feature type="compositionally biased region" description="Polar residues" evidence="1">
    <location>
        <begin position="516"/>
        <end position="532"/>
    </location>
</feature>
<sequence length="1188" mass="134904">MVLKFKLDTGVTRSERERLTLSYNNSIHLNKKMSSTSINLFNVSLVKSTNQLDQYYVLTFMAIYKCGQYEDAFDPKKLRNWQPTTEESNRNTAEQVTIRGKSIQAKNEYYVYPVLKANADFHPKNTVSSKNLDIKRPENHHKSQGRKESTTDHSHQPTKTLSLKKPHAESSSKILEDPILARIRLYHVPIIWIIDDKIAEWYERELLQSPTKYWQIVNTERQKNQTPTSAQVTILPPKRGAQIKVRAKLTDSLQLLCSSYDRKAKHLLKRGVTSFSSKATANAGLFDLKKLGEIHIDTRDPLKREKVMDILKYAMIEHLSGSTAGLIIDGSFTDRMDYIKFKQMFYAPMVGLYFTESHVNKEMSKYINTASTLSDRRKVVRSAVEETEKIIKSKVSIVKPRNFHRIHDYSFIEVHHLCEEFKDRIVRVVNAEHLNKSTIRFINSLVRAHLKLNADNGREDAQGNSQEPKTESIFQQPRNKFKNLSSILSELSFTNSKIELLKLLQDEAPSGGFLSGNRSNEKSLASQPPHQSTNDKHDYPQTSSPSASAHIQLQPPPLPARHAQPQPPPIPAKNEHALAAKDLNSFHTAPRSPGPEPVLNAVSLPKLFTNLPTLTPKKFHEKNSQQKIDLGFEKIKLKNLPIIWIYGYKQTAIGQQRLNCCRFLAKYFDFTFLEMDQQILYWHKYILKNYWSGSPEPENLHDLIFYRAKEFERKIYPAALGIYLCSAQRYKNARLEPKVDRPKYFLRGPHYSENSVEGICQEFRHKTIKVVNVEDLKDDGIEEICQLVSKHLRKFGAHSHSHKNSKCTKINATKKADKSTQPEIIIIKHTSLPTNLSVHHHTTTAMHQDGQKRPLFAATKKDMEKKVSNQAKTKKAPEKKTISVGVNVNVIPREFYKTLNAAKIKLITIPTNSGKQNQKSVVKLWETNKTESIQSVEEVDSLSAPVPLEAIFDDDSVDPENYAIPKKVYSNPNAYGYEFLGNFVDANKVNFQVASGGRARSYWKFADYILEPQGNYMDPPAMNYGDKKQNMDERQKLNIIEAPDRLPAGVVSIPQVSLPSTVYETANSSEDDFEDDDGDDDAEASASKTSTLQGKIFGADGRKSKGGLITPDSKMRLLQVESQKSALRAMMNDDESGSSDSSDLTSKPSANKKSAKGADKTKNTKKSVKRESIWATILKTLRLNKKNS</sequence>
<feature type="compositionally biased region" description="Basic and acidic residues" evidence="1">
    <location>
        <begin position="132"/>
        <end position="155"/>
    </location>
</feature>
<dbReference type="EMBL" id="CAJVCH010490872">
    <property type="protein sequence ID" value="CAG7820818.1"/>
    <property type="molecule type" value="Genomic_DNA"/>
</dbReference>
<reference evidence="2" key="1">
    <citation type="submission" date="2021-06" db="EMBL/GenBank/DDBJ databases">
        <authorList>
            <person name="Hodson N. C."/>
            <person name="Mongue J. A."/>
            <person name="Jaron S. K."/>
        </authorList>
    </citation>
    <scope>NUCLEOTIDE SEQUENCE</scope>
</reference>
<keyword evidence="3" id="KW-1185">Reference proteome</keyword>
<feature type="region of interest" description="Disordered" evidence="1">
    <location>
        <begin position="126"/>
        <end position="169"/>
    </location>
</feature>
<comment type="caution">
    <text evidence="2">The sequence shown here is derived from an EMBL/GenBank/DDBJ whole genome shotgun (WGS) entry which is preliminary data.</text>
</comment>
<evidence type="ECO:0000313" key="2">
    <source>
        <dbReference type="EMBL" id="CAG7820818.1"/>
    </source>
</evidence>